<dbReference type="PROSITE" id="PS50011">
    <property type="entry name" value="PROTEIN_KINASE_DOM"/>
    <property type="match status" value="1"/>
</dbReference>
<feature type="domain" description="Protein kinase" evidence="3">
    <location>
        <begin position="333"/>
        <end position="619"/>
    </location>
</feature>
<reference evidence="4 5" key="1">
    <citation type="submission" date="2024-10" db="EMBL/GenBank/DDBJ databases">
        <title>Updated reference genomes for cyclostephanoid diatoms.</title>
        <authorList>
            <person name="Roberts W.R."/>
            <person name="Alverson A.J."/>
        </authorList>
    </citation>
    <scope>NUCLEOTIDE SEQUENCE [LARGE SCALE GENOMIC DNA]</scope>
    <source>
        <strain evidence="4 5">AJA276-08</strain>
    </source>
</reference>
<comment type="caution">
    <text evidence="4">The sequence shown here is derived from an EMBL/GenBank/DDBJ whole genome shotgun (WGS) entry which is preliminary data.</text>
</comment>
<keyword evidence="2" id="KW-1133">Transmembrane helix</keyword>
<keyword evidence="2" id="KW-0812">Transmembrane</keyword>
<accession>A0ABD3MEL1</accession>
<proteinExistence type="predicted"/>
<dbReference type="InterPro" id="IPR000719">
    <property type="entry name" value="Prot_kinase_dom"/>
</dbReference>
<dbReference type="Gene3D" id="1.10.510.10">
    <property type="entry name" value="Transferase(Phosphotransferase) domain 1"/>
    <property type="match status" value="1"/>
</dbReference>
<evidence type="ECO:0000256" key="1">
    <source>
        <dbReference type="SAM" id="MobiDB-lite"/>
    </source>
</evidence>
<keyword evidence="2" id="KW-0472">Membrane</keyword>
<protein>
    <recommendedName>
        <fullName evidence="3">Protein kinase domain-containing protein</fullName>
    </recommendedName>
</protein>
<sequence>MSGADAANDHQQFRQRSQPQQQIVGKINATPRTRTRTRSRLRRSIWDWITSGRMRVNTIDDNYAKYGKRNVKKKARFIRRLASIGAIGIVLFALVFARKHFTKEGLSPAHRPRPILRRGSHTARDEIPPKIYPKSIVLESWDVHMVSHRSFPYATKSYDRRRNIDPDYGDLDFNPLRKEEIVAHLDDIAPGGFDPNSIEPTQDLKARNRRRRGTPGEYPAYRADGREIFHEDASYLDLEKYYDDDSISIHAKGNDPNVEEPRPCQTPEFEHYYFPTCNDFHERDLGRSFDDPEKVLHPRPENEVNIAYLASGFYRDTWIFEDSPWIWPSRYPAEKLNKLSQKKYGVSNEERTSEMIAKSYRSAVLKTPRMTHDIGPGFLDEVWTEAIIMERLTKSPRIINIYGHCSSSTMVEVVPIEFEEAVVFDEGFLNHEVVEKRNRDGLRPYNNFTSTEKLHFALEMAESLADLHGYSEGIIVHDDVQMCQWLRTPDGHLKLGDFNRATIMSWNLLEGEYCKFNNGEGFSQYRAPEEYAARNLNEKIDIFSFGNNIYAMMTGLWNWYDEEDDDVIQKKLIDGKLPFVDPRYKNRSFAEKKLVELMEKCWIYNPDERISSFEAVEFLRDAVKDNKEKGYE</sequence>
<name>A0ABD3MEL1_9STRA</name>
<dbReference type="Pfam" id="PF00069">
    <property type="entry name" value="Pkinase"/>
    <property type="match status" value="1"/>
</dbReference>
<dbReference type="SMART" id="SM00220">
    <property type="entry name" value="S_TKc"/>
    <property type="match status" value="1"/>
</dbReference>
<dbReference type="InterPro" id="IPR051681">
    <property type="entry name" value="Ser/Thr_Kinases-Pseudokinases"/>
</dbReference>
<dbReference type="Proteomes" id="UP001530315">
    <property type="component" value="Unassembled WGS sequence"/>
</dbReference>
<gene>
    <name evidence="4" type="ORF">ACHAW5_007805</name>
</gene>
<keyword evidence="5" id="KW-1185">Reference proteome</keyword>
<feature type="transmembrane region" description="Helical" evidence="2">
    <location>
        <begin position="77"/>
        <end position="97"/>
    </location>
</feature>
<dbReference type="AlphaFoldDB" id="A0ABD3MEL1"/>
<dbReference type="PANTHER" id="PTHR44329">
    <property type="entry name" value="SERINE/THREONINE-PROTEIN KINASE TNNI3K-RELATED"/>
    <property type="match status" value="1"/>
</dbReference>
<evidence type="ECO:0000313" key="5">
    <source>
        <dbReference type="Proteomes" id="UP001530315"/>
    </source>
</evidence>
<dbReference type="InterPro" id="IPR011009">
    <property type="entry name" value="Kinase-like_dom_sf"/>
</dbReference>
<dbReference type="EMBL" id="JALLAZ020001825">
    <property type="protein sequence ID" value="KAL3762560.1"/>
    <property type="molecule type" value="Genomic_DNA"/>
</dbReference>
<feature type="region of interest" description="Disordered" evidence="1">
    <location>
        <begin position="1"/>
        <end position="36"/>
    </location>
</feature>
<dbReference type="SUPFAM" id="SSF56112">
    <property type="entry name" value="Protein kinase-like (PK-like)"/>
    <property type="match status" value="1"/>
</dbReference>
<evidence type="ECO:0000313" key="4">
    <source>
        <dbReference type="EMBL" id="KAL3762560.1"/>
    </source>
</evidence>
<evidence type="ECO:0000259" key="3">
    <source>
        <dbReference type="PROSITE" id="PS50011"/>
    </source>
</evidence>
<evidence type="ECO:0000256" key="2">
    <source>
        <dbReference type="SAM" id="Phobius"/>
    </source>
</evidence>
<dbReference type="PANTHER" id="PTHR44329:SF214">
    <property type="entry name" value="PROTEIN KINASE DOMAIN-CONTAINING PROTEIN"/>
    <property type="match status" value="1"/>
</dbReference>
<organism evidence="4 5">
    <name type="scientific">Stephanodiscus triporus</name>
    <dbReference type="NCBI Taxonomy" id="2934178"/>
    <lineage>
        <taxon>Eukaryota</taxon>
        <taxon>Sar</taxon>
        <taxon>Stramenopiles</taxon>
        <taxon>Ochrophyta</taxon>
        <taxon>Bacillariophyta</taxon>
        <taxon>Coscinodiscophyceae</taxon>
        <taxon>Thalassiosirophycidae</taxon>
        <taxon>Stephanodiscales</taxon>
        <taxon>Stephanodiscaceae</taxon>
        <taxon>Stephanodiscus</taxon>
    </lineage>
</organism>
<feature type="region of interest" description="Disordered" evidence="1">
    <location>
        <begin position="192"/>
        <end position="219"/>
    </location>
</feature>